<keyword evidence="2" id="KW-0472">Membrane</keyword>
<dbReference type="AlphaFoldDB" id="A0A7S2ZKT2"/>
<protein>
    <submittedName>
        <fullName evidence="3">Uncharacterized protein</fullName>
    </submittedName>
</protein>
<evidence type="ECO:0000313" key="3">
    <source>
        <dbReference type="EMBL" id="CAE0043342.1"/>
    </source>
</evidence>
<feature type="coiled-coil region" evidence="1">
    <location>
        <begin position="238"/>
        <end position="265"/>
    </location>
</feature>
<feature type="coiled-coil region" evidence="1">
    <location>
        <begin position="106"/>
        <end position="140"/>
    </location>
</feature>
<gene>
    <name evidence="3" type="ORF">RMAR00112_LOCUS11313</name>
</gene>
<evidence type="ECO:0000256" key="1">
    <source>
        <dbReference type="SAM" id="Coils"/>
    </source>
</evidence>
<reference evidence="3" key="1">
    <citation type="submission" date="2021-01" db="EMBL/GenBank/DDBJ databases">
        <authorList>
            <person name="Corre E."/>
            <person name="Pelletier E."/>
            <person name="Niang G."/>
            <person name="Scheremetjew M."/>
            <person name="Finn R."/>
            <person name="Kale V."/>
            <person name="Holt S."/>
            <person name="Cochrane G."/>
            <person name="Meng A."/>
            <person name="Brown T."/>
            <person name="Cohen L."/>
        </authorList>
    </citation>
    <scope>NUCLEOTIDE SEQUENCE</scope>
    <source>
        <strain evidence="3">CCMP 769</strain>
    </source>
</reference>
<proteinExistence type="predicted"/>
<organism evidence="3">
    <name type="scientific">Rhodosorus marinus</name>
    <dbReference type="NCBI Taxonomy" id="101924"/>
    <lineage>
        <taxon>Eukaryota</taxon>
        <taxon>Rhodophyta</taxon>
        <taxon>Stylonematophyceae</taxon>
        <taxon>Stylonematales</taxon>
        <taxon>Stylonemataceae</taxon>
        <taxon>Rhodosorus</taxon>
    </lineage>
</organism>
<keyword evidence="2" id="KW-0812">Transmembrane</keyword>
<keyword evidence="2" id="KW-1133">Transmembrane helix</keyword>
<feature type="transmembrane region" description="Helical" evidence="2">
    <location>
        <begin position="37"/>
        <end position="58"/>
    </location>
</feature>
<accession>A0A7S2ZKT2</accession>
<dbReference type="EMBL" id="HBHW01014562">
    <property type="protein sequence ID" value="CAE0043342.1"/>
    <property type="molecule type" value="Transcribed_RNA"/>
</dbReference>
<name>A0A7S2ZKT2_9RHOD</name>
<evidence type="ECO:0000256" key="2">
    <source>
        <dbReference type="SAM" id="Phobius"/>
    </source>
</evidence>
<feature type="transmembrane region" description="Helical" evidence="2">
    <location>
        <begin position="64"/>
        <end position="86"/>
    </location>
</feature>
<keyword evidence="1" id="KW-0175">Coiled coil</keyword>
<sequence>MIGFVIHPCGSGVGRLVNTAPRRSVCSRVKRKRKGSFGRIAMASAGMSEKTVMAVLVVPQATVFVPFSIGCVLLVWLLSYWVLAFMKSKAEMKKFKEMQRNEATYKSLVAAESARAERQLSDLESKIKYLTRSIESLTEIRSHAFQQLLCAKYVQPGYDRCTRARIRREGREVIRTLESVAVADSEPNHLHQILAESDAERKYCLMLLQKGVGYNVATTSALELLAPKSSGTERSLVIEALRARCDEAQEELERQLQQRNHVEVKA</sequence>